<evidence type="ECO:0000313" key="2">
    <source>
        <dbReference type="Proteomes" id="UP001218423"/>
    </source>
</evidence>
<sequence>MTYTLTPEQISSITAPEMAFSTSRLLPAWEDIPEVFKVGNIYTELASAIFYGRKLPDCVVELNDGVAPEQLNNCIRAHLQSFAVKHEHKIAGVGYMLACACTLKANPVQSEVSPASPC</sequence>
<proteinExistence type="predicted"/>
<accession>A0AAJ5ZAQ4</accession>
<dbReference type="Proteomes" id="UP001218423">
    <property type="component" value="Plasmid pAC1520"/>
</dbReference>
<dbReference type="AlphaFoldDB" id="A0AAJ5ZAQ4"/>
<geneLocation type="plasmid" evidence="1 2">
    <name>pAC1520</name>
</geneLocation>
<name>A0AAJ5ZAQ4_AERCA</name>
<gene>
    <name evidence="1" type="ORF">P5S46_21990</name>
</gene>
<evidence type="ECO:0000313" key="1">
    <source>
        <dbReference type="EMBL" id="WFG00169.1"/>
    </source>
</evidence>
<dbReference type="EMBL" id="CP120943">
    <property type="protein sequence ID" value="WFG00169.1"/>
    <property type="molecule type" value="Genomic_DNA"/>
</dbReference>
<reference evidence="1" key="1">
    <citation type="submission" date="2023-03" db="EMBL/GenBank/DDBJ databases">
        <title>Aeromonas caviae strain AC1520.</title>
        <authorList>
            <person name="Xie T."/>
            <person name="Zhang Q."/>
            <person name="Deng J."/>
            <person name="Li X."/>
        </authorList>
    </citation>
    <scope>NUCLEOTIDE SEQUENCE</scope>
    <source>
        <strain evidence="1">AC1520</strain>
        <plasmid evidence="1">pAC1520</plasmid>
    </source>
</reference>
<organism evidence="1 2">
    <name type="scientific">Aeromonas caviae</name>
    <name type="common">Aeromonas punctata</name>
    <dbReference type="NCBI Taxonomy" id="648"/>
    <lineage>
        <taxon>Bacteria</taxon>
        <taxon>Pseudomonadati</taxon>
        <taxon>Pseudomonadota</taxon>
        <taxon>Gammaproteobacteria</taxon>
        <taxon>Aeromonadales</taxon>
        <taxon>Aeromonadaceae</taxon>
        <taxon>Aeromonas</taxon>
    </lineage>
</organism>
<keyword evidence="1" id="KW-0614">Plasmid</keyword>
<protein>
    <submittedName>
        <fullName evidence="1">Uncharacterized protein</fullName>
    </submittedName>
</protein>
<dbReference type="RefSeq" id="WP_128341372.1">
    <property type="nucleotide sequence ID" value="NZ_CAWOMG010000111.1"/>
</dbReference>